<protein>
    <submittedName>
        <fullName evidence="2">Uncharacterized protein</fullName>
    </submittedName>
</protein>
<comment type="caution">
    <text evidence="2">The sequence shown here is derived from an EMBL/GenBank/DDBJ whole genome shotgun (WGS) entry which is preliminary data.</text>
</comment>
<proteinExistence type="predicted"/>
<feature type="compositionally biased region" description="Low complexity" evidence="1">
    <location>
        <begin position="91"/>
        <end position="107"/>
    </location>
</feature>
<feature type="region of interest" description="Disordered" evidence="1">
    <location>
        <begin position="87"/>
        <end position="122"/>
    </location>
</feature>
<evidence type="ECO:0000313" key="2">
    <source>
        <dbReference type="EMBL" id="CAK0850951.1"/>
    </source>
</evidence>
<dbReference type="EMBL" id="CAUYUJ010015193">
    <property type="protein sequence ID" value="CAK0850951.1"/>
    <property type="molecule type" value="Genomic_DNA"/>
</dbReference>
<reference evidence="2" key="1">
    <citation type="submission" date="2023-10" db="EMBL/GenBank/DDBJ databases">
        <authorList>
            <person name="Chen Y."/>
            <person name="Shah S."/>
            <person name="Dougan E. K."/>
            <person name="Thang M."/>
            <person name="Chan C."/>
        </authorList>
    </citation>
    <scope>NUCLEOTIDE SEQUENCE [LARGE SCALE GENOMIC DNA]</scope>
</reference>
<dbReference type="Proteomes" id="UP001189429">
    <property type="component" value="Unassembled WGS sequence"/>
</dbReference>
<name>A0ABN9TYC5_9DINO</name>
<gene>
    <name evidence="2" type="ORF">PCOR1329_LOCUS43228</name>
</gene>
<organism evidence="2 3">
    <name type="scientific">Prorocentrum cordatum</name>
    <dbReference type="NCBI Taxonomy" id="2364126"/>
    <lineage>
        <taxon>Eukaryota</taxon>
        <taxon>Sar</taxon>
        <taxon>Alveolata</taxon>
        <taxon>Dinophyceae</taxon>
        <taxon>Prorocentrales</taxon>
        <taxon>Prorocentraceae</taxon>
        <taxon>Prorocentrum</taxon>
    </lineage>
</organism>
<sequence>MAVLRALVTLCEQSKLLDQTKLESFWGTQVKSARSAVDLAEMVLHCRVMPVRKKDNAGEKVNISFAIKSTRPELEAALAMGREADGRQWHAQGGARIPRAPGAPGPGAAVGAGGQGRRWGST</sequence>
<accession>A0ABN9TYC5</accession>
<keyword evidence="3" id="KW-1185">Reference proteome</keyword>
<evidence type="ECO:0000256" key="1">
    <source>
        <dbReference type="SAM" id="MobiDB-lite"/>
    </source>
</evidence>
<evidence type="ECO:0000313" key="3">
    <source>
        <dbReference type="Proteomes" id="UP001189429"/>
    </source>
</evidence>
<feature type="compositionally biased region" description="Gly residues" evidence="1">
    <location>
        <begin position="108"/>
        <end position="122"/>
    </location>
</feature>